<dbReference type="AlphaFoldDB" id="A0A5J5EHV3"/>
<evidence type="ECO:0000313" key="2">
    <source>
        <dbReference type="Proteomes" id="UP000326924"/>
    </source>
</evidence>
<proteinExistence type="predicted"/>
<evidence type="ECO:0000313" key="1">
    <source>
        <dbReference type="EMBL" id="KAA8894288.1"/>
    </source>
</evidence>
<keyword evidence="2" id="KW-1185">Reference proteome</keyword>
<dbReference type="Proteomes" id="UP000326924">
    <property type="component" value="Unassembled WGS sequence"/>
</dbReference>
<sequence length="186" mass="20712">MLVRGHRLALRLGRLFGLLRLLLLILLGLHSGNGRNRHRLVVVVYERRSGVGGDVQRLCLLLLHLRLRLLRIRLGLLNRGLCARDGARSANVLLLVDFSAVKHDRRRDGPALVALVRASSAANTFHHVTGPVVLALALPCVLQPRRLGSTRRQRQAQEALATDAGKRHPQRLLFHRLACLLLLAHS</sequence>
<name>A0A5J5EHV3_9PEZI</name>
<gene>
    <name evidence="1" type="ORF">FN846DRAFT_974803</name>
</gene>
<organism evidence="1 2">
    <name type="scientific">Sphaerosporella brunnea</name>
    <dbReference type="NCBI Taxonomy" id="1250544"/>
    <lineage>
        <taxon>Eukaryota</taxon>
        <taxon>Fungi</taxon>
        <taxon>Dikarya</taxon>
        <taxon>Ascomycota</taxon>
        <taxon>Pezizomycotina</taxon>
        <taxon>Pezizomycetes</taxon>
        <taxon>Pezizales</taxon>
        <taxon>Pyronemataceae</taxon>
        <taxon>Sphaerosporella</taxon>
    </lineage>
</organism>
<comment type="caution">
    <text evidence="1">The sequence shown here is derived from an EMBL/GenBank/DDBJ whole genome shotgun (WGS) entry which is preliminary data.</text>
</comment>
<dbReference type="InParanoid" id="A0A5J5EHV3"/>
<dbReference type="EMBL" id="VXIS01000350">
    <property type="protein sequence ID" value="KAA8894288.1"/>
    <property type="molecule type" value="Genomic_DNA"/>
</dbReference>
<reference evidence="1 2" key="1">
    <citation type="submission" date="2019-09" db="EMBL/GenBank/DDBJ databases">
        <title>Draft genome of the ectomycorrhizal ascomycete Sphaerosporella brunnea.</title>
        <authorList>
            <consortium name="DOE Joint Genome Institute"/>
            <person name="Benucci G.M."/>
            <person name="Marozzi G."/>
            <person name="Antonielli L."/>
            <person name="Sanchez S."/>
            <person name="Marco P."/>
            <person name="Wang X."/>
            <person name="Falini L.B."/>
            <person name="Barry K."/>
            <person name="Haridas S."/>
            <person name="Lipzen A."/>
            <person name="Labutti K."/>
            <person name="Grigoriev I.V."/>
            <person name="Murat C."/>
            <person name="Martin F."/>
            <person name="Albertini E."/>
            <person name="Donnini D."/>
            <person name="Bonito G."/>
        </authorList>
    </citation>
    <scope>NUCLEOTIDE SEQUENCE [LARGE SCALE GENOMIC DNA]</scope>
    <source>
        <strain evidence="1 2">Sb_GMNB300</strain>
    </source>
</reference>
<accession>A0A5J5EHV3</accession>
<protein>
    <submittedName>
        <fullName evidence="1">Uncharacterized protein</fullName>
    </submittedName>
</protein>